<evidence type="ECO:0000259" key="2">
    <source>
        <dbReference type="Pfam" id="PF00561"/>
    </source>
</evidence>
<keyword evidence="3" id="KW-0378">Hydrolase</keyword>
<feature type="domain" description="AB hydrolase-1" evidence="2">
    <location>
        <begin position="21"/>
        <end position="181"/>
    </location>
</feature>
<evidence type="ECO:0000313" key="3">
    <source>
        <dbReference type="EMBL" id="MFC5996032.1"/>
    </source>
</evidence>
<dbReference type="PANTHER" id="PTHR43433">
    <property type="entry name" value="HYDROLASE, ALPHA/BETA FOLD FAMILY PROTEIN"/>
    <property type="match status" value="1"/>
</dbReference>
<protein>
    <submittedName>
        <fullName evidence="3">Alpha/beta fold hydrolase</fullName>
    </submittedName>
</protein>
<keyword evidence="4" id="KW-1185">Reference proteome</keyword>
<dbReference type="GO" id="GO:0016787">
    <property type="term" value="F:hydrolase activity"/>
    <property type="evidence" value="ECO:0007669"/>
    <property type="project" value="UniProtKB-KW"/>
</dbReference>
<dbReference type="Gene3D" id="3.40.50.1820">
    <property type="entry name" value="alpha/beta hydrolase"/>
    <property type="match status" value="1"/>
</dbReference>
<dbReference type="SUPFAM" id="SSF53474">
    <property type="entry name" value="alpha/beta-Hydrolases"/>
    <property type="match status" value="1"/>
</dbReference>
<dbReference type="EMBL" id="JBHSQW010000035">
    <property type="protein sequence ID" value="MFC5996032.1"/>
    <property type="molecule type" value="Genomic_DNA"/>
</dbReference>
<dbReference type="InterPro" id="IPR000073">
    <property type="entry name" value="AB_hydrolase_1"/>
</dbReference>
<gene>
    <name evidence="3" type="ORF">ACFQE5_17645</name>
</gene>
<name>A0ABW1J5Q5_9PSEU</name>
<dbReference type="InterPro" id="IPR029058">
    <property type="entry name" value="AB_hydrolase_fold"/>
</dbReference>
<dbReference type="InterPro" id="IPR050471">
    <property type="entry name" value="AB_hydrolase"/>
</dbReference>
<reference evidence="4" key="1">
    <citation type="journal article" date="2019" name="Int. J. Syst. Evol. Microbiol.">
        <title>The Global Catalogue of Microorganisms (GCM) 10K type strain sequencing project: providing services to taxonomists for standard genome sequencing and annotation.</title>
        <authorList>
            <consortium name="The Broad Institute Genomics Platform"/>
            <consortium name="The Broad Institute Genome Sequencing Center for Infectious Disease"/>
            <person name="Wu L."/>
            <person name="Ma J."/>
        </authorList>
    </citation>
    <scope>NUCLEOTIDE SEQUENCE [LARGE SCALE GENOMIC DNA]</scope>
    <source>
        <strain evidence="4">CCM 8391</strain>
    </source>
</reference>
<feature type="region of interest" description="Disordered" evidence="1">
    <location>
        <begin position="221"/>
        <end position="240"/>
    </location>
</feature>
<dbReference type="Pfam" id="PF00561">
    <property type="entry name" value="Abhydrolase_1"/>
    <property type="match status" value="1"/>
</dbReference>
<dbReference type="Proteomes" id="UP001596302">
    <property type="component" value="Unassembled WGS sequence"/>
</dbReference>
<comment type="caution">
    <text evidence="3">The sequence shown here is derived from an EMBL/GenBank/DDBJ whole genome shotgun (WGS) entry which is preliminary data.</text>
</comment>
<sequence length="240" mass="26273">MATFVRDDVSIQYEEHGSGFPVLLIAPGGMRSAIEFWDRAPWNPIEQLSGDYRVIAMDQRNAGASRGPISGSDGWDTYTADQLALLDHLGVDRFHVLGMCIGGAYILNLLRHVPGRIASAVALQPIGLEGNREAFHEMFAGWAAELRDAHPEATEDDWASFREGMYGGDDLLFSVPLSEIATFATPILVLMGDDQFHPRSASRALASTAPNAQLLERWKDPADRPGARSAVEEFLAKHTP</sequence>
<evidence type="ECO:0000313" key="4">
    <source>
        <dbReference type="Proteomes" id="UP001596302"/>
    </source>
</evidence>
<proteinExistence type="predicted"/>
<dbReference type="PANTHER" id="PTHR43433:SF5">
    <property type="entry name" value="AB HYDROLASE-1 DOMAIN-CONTAINING PROTEIN"/>
    <property type="match status" value="1"/>
</dbReference>
<evidence type="ECO:0000256" key="1">
    <source>
        <dbReference type="SAM" id="MobiDB-lite"/>
    </source>
</evidence>
<organism evidence="3 4">
    <name type="scientific">Pseudonocardia hispaniensis</name>
    <dbReference type="NCBI Taxonomy" id="904933"/>
    <lineage>
        <taxon>Bacteria</taxon>
        <taxon>Bacillati</taxon>
        <taxon>Actinomycetota</taxon>
        <taxon>Actinomycetes</taxon>
        <taxon>Pseudonocardiales</taxon>
        <taxon>Pseudonocardiaceae</taxon>
        <taxon>Pseudonocardia</taxon>
    </lineage>
</organism>
<dbReference type="RefSeq" id="WP_379586483.1">
    <property type="nucleotide sequence ID" value="NZ_JBHSQW010000035.1"/>
</dbReference>
<accession>A0ABW1J5Q5</accession>